<dbReference type="InterPro" id="IPR036250">
    <property type="entry name" value="AcylCo_DH-like_C"/>
</dbReference>
<dbReference type="PANTHER" id="PTHR43884">
    <property type="entry name" value="ACYL-COA DEHYDROGENASE"/>
    <property type="match status" value="1"/>
</dbReference>
<dbReference type="Gene3D" id="2.40.110.10">
    <property type="entry name" value="Butyryl-CoA Dehydrogenase, subunit A, domain 2"/>
    <property type="match status" value="1"/>
</dbReference>
<evidence type="ECO:0008006" key="10">
    <source>
        <dbReference type="Google" id="ProtNLM"/>
    </source>
</evidence>
<dbReference type="InterPro" id="IPR013786">
    <property type="entry name" value="AcylCoA_DH/ox_N"/>
</dbReference>
<keyword evidence="5" id="KW-0560">Oxidoreductase</keyword>
<keyword evidence="4" id="KW-0274">FAD</keyword>
<dbReference type="EMBL" id="CP032828">
    <property type="protein sequence ID" value="AYJ84926.1"/>
    <property type="molecule type" value="Genomic_DNA"/>
</dbReference>
<evidence type="ECO:0000313" key="8">
    <source>
        <dbReference type="EMBL" id="AYJ84926.1"/>
    </source>
</evidence>
<dbReference type="GO" id="GO:0003995">
    <property type="term" value="F:acyl-CoA dehydrogenase activity"/>
    <property type="evidence" value="ECO:0007669"/>
    <property type="project" value="TreeGrafter"/>
</dbReference>
<organism evidence="8 9">
    <name type="scientific">Sphingomonas paeninsulae</name>
    <dbReference type="NCBI Taxonomy" id="2319844"/>
    <lineage>
        <taxon>Bacteria</taxon>
        <taxon>Pseudomonadati</taxon>
        <taxon>Pseudomonadota</taxon>
        <taxon>Alphaproteobacteria</taxon>
        <taxon>Sphingomonadales</taxon>
        <taxon>Sphingomonadaceae</taxon>
        <taxon>Sphingomonas</taxon>
    </lineage>
</organism>
<dbReference type="Pfam" id="PF00441">
    <property type="entry name" value="Acyl-CoA_dh_1"/>
    <property type="match status" value="1"/>
</dbReference>
<feature type="domain" description="Acyl-CoA dehydrogenase/oxidase C-terminal" evidence="6">
    <location>
        <begin position="219"/>
        <end position="344"/>
    </location>
</feature>
<sequence length="380" mass="40628">MIMDFGFSEEQRLIRASALRFVEDHYDYTSRRKRIAAGPMVDETIWMQFVEMGWLAIGLSEKNGGIGGSTGDILALLEPLGAALVVEPLIANAVLCADILASTGRTAELTSLLAGEKRFALALLEAPVQPIGNSVKTTAAISDGNYRLNGTKSAVHGASGGEQLLVVAEPVGGVPALFLIESSDVQLTVSRLADGWASADIVMNNCPARLIADTQITAIIEHAFNRSIVALGAMALGSMRAVIEATVEHLKTRQQFGGPLSQFQVLRHRLADMKMTLELTRSLVFAAIAAEASGADLSTAASALKMQLGAPVRRVGELGIQLHGGLGVTSEFQVGQHFLRMCLTDKLFGDSLFHAERFISSTVVNKPDGEVYPFKKKSNH</sequence>
<protein>
    <recommendedName>
        <fullName evidence="10">Acyl-CoA dehydrogenase</fullName>
    </recommendedName>
</protein>
<evidence type="ECO:0000256" key="5">
    <source>
        <dbReference type="ARBA" id="ARBA00023002"/>
    </source>
</evidence>
<gene>
    <name evidence="8" type="ORF">D3Y57_02365</name>
</gene>
<dbReference type="Proteomes" id="UP000276254">
    <property type="component" value="Plasmid unnamed1"/>
</dbReference>
<dbReference type="InterPro" id="IPR046373">
    <property type="entry name" value="Acyl-CoA_Oxase/DH_mid-dom_sf"/>
</dbReference>
<dbReference type="Pfam" id="PF02771">
    <property type="entry name" value="Acyl-CoA_dh_N"/>
    <property type="match status" value="1"/>
</dbReference>
<dbReference type="Gene3D" id="1.10.540.10">
    <property type="entry name" value="Acyl-CoA dehydrogenase/oxidase, N-terminal domain"/>
    <property type="match status" value="1"/>
</dbReference>
<accession>A0A494TGE6</accession>
<dbReference type="SUPFAM" id="SSF56645">
    <property type="entry name" value="Acyl-CoA dehydrogenase NM domain-like"/>
    <property type="match status" value="1"/>
</dbReference>
<evidence type="ECO:0000256" key="3">
    <source>
        <dbReference type="ARBA" id="ARBA00022630"/>
    </source>
</evidence>
<keyword evidence="9" id="KW-1185">Reference proteome</keyword>
<evidence type="ECO:0000313" key="9">
    <source>
        <dbReference type="Proteomes" id="UP000276254"/>
    </source>
</evidence>
<evidence type="ECO:0000259" key="6">
    <source>
        <dbReference type="Pfam" id="PF00441"/>
    </source>
</evidence>
<dbReference type="InterPro" id="IPR009075">
    <property type="entry name" value="AcylCo_DH/oxidase_C"/>
</dbReference>
<dbReference type="KEGG" id="spha:D3Y57_02365"/>
<geneLocation type="plasmid" evidence="8">
    <name>unnamed1</name>
</geneLocation>
<comment type="cofactor">
    <cofactor evidence="1">
        <name>FAD</name>
        <dbReference type="ChEBI" id="CHEBI:57692"/>
    </cofactor>
</comment>
<dbReference type="InterPro" id="IPR009100">
    <property type="entry name" value="AcylCoA_DH/oxidase_NM_dom_sf"/>
</dbReference>
<comment type="similarity">
    <text evidence="2">Belongs to the acyl-CoA dehydrogenase family.</text>
</comment>
<dbReference type="GO" id="GO:0050660">
    <property type="term" value="F:flavin adenine dinucleotide binding"/>
    <property type="evidence" value="ECO:0007669"/>
    <property type="project" value="InterPro"/>
</dbReference>
<dbReference type="Gene3D" id="1.20.140.10">
    <property type="entry name" value="Butyryl-CoA Dehydrogenase, subunit A, domain 3"/>
    <property type="match status" value="1"/>
</dbReference>
<feature type="domain" description="Acyl-CoA dehydrogenase/oxidase N-terminal" evidence="7">
    <location>
        <begin position="8"/>
        <end position="104"/>
    </location>
</feature>
<dbReference type="SUPFAM" id="SSF47203">
    <property type="entry name" value="Acyl-CoA dehydrogenase C-terminal domain-like"/>
    <property type="match status" value="1"/>
</dbReference>
<dbReference type="InterPro" id="IPR037069">
    <property type="entry name" value="AcylCoA_DH/ox_N_sf"/>
</dbReference>
<evidence type="ECO:0000256" key="1">
    <source>
        <dbReference type="ARBA" id="ARBA00001974"/>
    </source>
</evidence>
<name>A0A494TGE6_SPHPE</name>
<keyword evidence="8" id="KW-0614">Plasmid</keyword>
<keyword evidence="3" id="KW-0285">Flavoprotein</keyword>
<evidence type="ECO:0000259" key="7">
    <source>
        <dbReference type="Pfam" id="PF02771"/>
    </source>
</evidence>
<dbReference type="PANTHER" id="PTHR43884:SF20">
    <property type="entry name" value="ACYL-COA DEHYDROGENASE FADE28"/>
    <property type="match status" value="1"/>
</dbReference>
<evidence type="ECO:0000256" key="4">
    <source>
        <dbReference type="ARBA" id="ARBA00022827"/>
    </source>
</evidence>
<proteinExistence type="inferred from homology"/>
<reference evidence="8 9" key="1">
    <citation type="submission" date="2018-09" db="EMBL/GenBank/DDBJ databases">
        <title>Sphingomonas peninsula sp. nov., isolated from fildes peninsula, Antarctic soil.</title>
        <authorList>
            <person name="Yingchao G."/>
        </authorList>
    </citation>
    <scope>NUCLEOTIDE SEQUENCE [LARGE SCALE GENOMIC DNA]</scope>
    <source>
        <strain evidence="8 9">YZ-8</strain>
        <plasmid evidence="8 9">unnamed1</plasmid>
    </source>
</reference>
<dbReference type="OrthoDB" id="7328575at2"/>
<evidence type="ECO:0000256" key="2">
    <source>
        <dbReference type="ARBA" id="ARBA00009347"/>
    </source>
</evidence>
<dbReference type="CDD" id="cd00567">
    <property type="entry name" value="ACAD"/>
    <property type="match status" value="1"/>
</dbReference>
<dbReference type="AlphaFoldDB" id="A0A494TGE6"/>